<dbReference type="InterPro" id="IPR036104">
    <property type="entry name" value="BFN_sf"/>
</dbReference>
<dbReference type="Gene3D" id="3.10.690.10">
    <property type="entry name" value="Bifunctional nuclease domain"/>
    <property type="match status" value="1"/>
</dbReference>
<comment type="caution">
    <text evidence="2">The sequence shown here is derived from an EMBL/GenBank/DDBJ whole genome shotgun (WGS) entry which is preliminary data.</text>
</comment>
<dbReference type="AlphaFoldDB" id="A0A812EWS4"/>
<dbReference type="SUPFAM" id="SSF103256">
    <property type="entry name" value="Hypothetical protein TM0160"/>
    <property type="match status" value="1"/>
</dbReference>
<dbReference type="Proteomes" id="UP000655759">
    <property type="component" value="Unassembled WGS sequence"/>
</dbReference>
<sequence length="149" mass="17080">MKIDEKPDADYEVVKIEEIGLVDQMTGIMILRSLEGKEFHITAFSSEVAGYIAAFMEGRRQELPTIYNMLEQICEESELVLVSVKIYESGGIFRANLYFSGRKDVVLRNYRASDAIALAIFYSVPILVRKNLLREPEKRDSKNNHTNKK</sequence>
<evidence type="ECO:0000313" key="2">
    <source>
        <dbReference type="EMBL" id="CAE6487344.1"/>
    </source>
</evidence>
<name>A0A812EWS4_9ARCH</name>
<accession>A0A812EWS4</accession>
<proteinExistence type="predicted"/>
<dbReference type="Pfam" id="PF02577">
    <property type="entry name" value="BFN_dom"/>
    <property type="match status" value="1"/>
</dbReference>
<dbReference type="RefSeq" id="WP_205098024.1">
    <property type="nucleotide sequence ID" value="NZ_CAJNAQ010000002.1"/>
</dbReference>
<dbReference type="PROSITE" id="PS51658">
    <property type="entry name" value="BFN"/>
    <property type="match status" value="1"/>
</dbReference>
<dbReference type="GO" id="GO:0004518">
    <property type="term" value="F:nuclease activity"/>
    <property type="evidence" value="ECO:0007669"/>
    <property type="project" value="InterPro"/>
</dbReference>
<reference evidence="2" key="1">
    <citation type="submission" date="2021-02" db="EMBL/GenBank/DDBJ databases">
        <authorList>
            <person name="Han P."/>
        </authorList>
    </citation>
    <scope>NUCLEOTIDE SEQUENCE</scope>
    <source>
        <strain evidence="2">Candidatus Nitrosotenuis uzonensis 5A</strain>
    </source>
</reference>
<dbReference type="InterPro" id="IPR003729">
    <property type="entry name" value="Bi_nuclease_dom"/>
</dbReference>
<evidence type="ECO:0000313" key="3">
    <source>
        <dbReference type="Proteomes" id="UP000655759"/>
    </source>
</evidence>
<evidence type="ECO:0000259" key="1">
    <source>
        <dbReference type="PROSITE" id="PS51658"/>
    </source>
</evidence>
<protein>
    <recommendedName>
        <fullName evidence="1">BFN domain-containing protein</fullName>
    </recommendedName>
</protein>
<dbReference type="EMBL" id="CAJNAQ010000002">
    <property type="protein sequence ID" value="CAE6487344.1"/>
    <property type="molecule type" value="Genomic_DNA"/>
</dbReference>
<feature type="domain" description="BFN" evidence="1">
    <location>
        <begin position="8"/>
        <end position="140"/>
    </location>
</feature>
<gene>
    <name evidence="2" type="ORF">NUZ5A_20299</name>
</gene>
<organism evidence="2 3">
    <name type="scientific">Candidatus Nitrosotenuis uzonensis</name>
    <dbReference type="NCBI Taxonomy" id="1407055"/>
    <lineage>
        <taxon>Archaea</taxon>
        <taxon>Nitrososphaerota</taxon>
        <taxon>Candidatus Nitrosotenuis</taxon>
    </lineage>
</organism>